<name>A0A974CC58_XENLA</name>
<proteinExistence type="predicted"/>
<protein>
    <submittedName>
        <fullName evidence="1">Uncharacterized protein</fullName>
    </submittedName>
</protein>
<dbReference type="EMBL" id="CM004479">
    <property type="protein sequence ID" value="OCT70529.1"/>
    <property type="molecule type" value="Genomic_DNA"/>
</dbReference>
<evidence type="ECO:0000313" key="1">
    <source>
        <dbReference type="EMBL" id="OCT70529.1"/>
    </source>
</evidence>
<organism evidence="1 2">
    <name type="scientific">Xenopus laevis</name>
    <name type="common">African clawed frog</name>
    <dbReference type="NCBI Taxonomy" id="8355"/>
    <lineage>
        <taxon>Eukaryota</taxon>
        <taxon>Metazoa</taxon>
        <taxon>Chordata</taxon>
        <taxon>Craniata</taxon>
        <taxon>Vertebrata</taxon>
        <taxon>Euteleostomi</taxon>
        <taxon>Amphibia</taxon>
        <taxon>Batrachia</taxon>
        <taxon>Anura</taxon>
        <taxon>Pipoidea</taxon>
        <taxon>Pipidae</taxon>
        <taxon>Xenopodinae</taxon>
        <taxon>Xenopus</taxon>
        <taxon>Xenopus</taxon>
    </lineage>
</organism>
<gene>
    <name evidence="1" type="ORF">XELAEV_18037451mg</name>
</gene>
<reference evidence="2" key="1">
    <citation type="journal article" date="2016" name="Nature">
        <title>Genome evolution in the allotetraploid frog Xenopus laevis.</title>
        <authorList>
            <person name="Session A.M."/>
            <person name="Uno Y."/>
            <person name="Kwon T."/>
            <person name="Chapman J.A."/>
            <person name="Toyoda A."/>
            <person name="Takahashi S."/>
            <person name="Fukui A."/>
            <person name="Hikosaka A."/>
            <person name="Suzuki A."/>
            <person name="Kondo M."/>
            <person name="van Heeringen S.J."/>
            <person name="Quigley I."/>
            <person name="Heinz S."/>
            <person name="Ogino H."/>
            <person name="Ochi H."/>
            <person name="Hellsten U."/>
            <person name="Lyons J.B."/>
            <person name="Simakov O."/>
            <person name="Putnam N."/>
            <person name="Stites J."/>
            <person name="Kuroki Y."/>
            <person name="Tanaka T."/>
            <person name="Michiue T."/>
            <person name="Watanabe M."/>
            <person name="Bogdanovic O."/>
            <person name="Lister R."/>
            <person name="Georgiou G."/>
            <person name="Paranjpe S.S."/>
            <person name="van Kruijsbergen I."/>
            <person name="Shu S."/>
            <person name="Carlson J."/>
            <person name="Kinoshita T."/>
            <person name="Ohta Y."/>
            <person name="Mawaribuchi S."/>
            <person name="Jenkins J."/>
            <person name="Grimwood J."/>
            <person name="Schmutz J."/>
            <person name="Mitros T."/>
            <person name="Mozaffari S.V."/>
            <person name="Suzuki Y."/>
            <person name="Haramoto Y."/>
            <person name="Yamamoto T.S."/>
            <person name="Takagi C."/>
            <person name="Heald R."/>
            <person name="Miller K."/>
            <person name="Haudenschild C."/>
            <person name="Kitzman J."/>
            <person name="Nakayama T."/>
            <person name="Izutsu Y."/>
            <person name="Robert J."/>
            <person name="Fortriede J."/>
            <person name="Burns K."/>
            <person name="Lotay V."/>
            <person name="Karimi K."/>
            <person name="Yasuoka Y."/>
            <person name="Dichmann D.S."/>
            <person name="Flajnik M.F."/>
            <person name="Houston D.W."/>
            <person name="Shendure J."/>
            <person name="DuPasquier L."/>
            <person name="Vize P.D."/>
            <person name="Zorn A.M."/>
            <person name="Ito M."/>
            <person name="Marcotte E.M."/>
            <person name="Wallingford J.B."/>
            <person name="Ito Y."/>
            <person name="Asashima M."/>
            <person name="Ueno N."/>
            <person name="Matsuda Y."/>
            <person name="Veenstra G.J."/>
            <person name="Fujiyama A."/>
            <person name="Harland R.M."/>
            <person name="Taira M."/>
            <person name="Rokhsar D.S."/>
        </authorList>
    </citation>
    <scope>NUCLEOTIDE SEQUENCE [LARGE SCALE GENOMIC DNA]</scope>
    <source>
        <strain evidence="2">J</strain>
    </source>
</reference>
<dbReference type="AlphaFoldDB" id="A0A974CC58"/>
<dbReference type="Proteomes" id="UP000694892">
    <property type="component" value="Chromosome 7S"/>
</dbReference>
<evidence type="ECO:0000313" key="2">
    <source>
        <dbReference type="Proteomes" id="UP000694892"/>
    </source>
</evidence>
<sequence length="93" mass="10640">MHNVRCCKIKPESKTTGNRFISLLICQVSVCPRNILTIEGMGTQKHEELFSLIYFSILSKMIESFCNIFMTDGQCFICAVILSQAFWTSHTVR</sequence>
<accession>A0A974CC58</accession>